<proteinExistence type="predicted"/>
<gene>
    <name evidence="1" type="ORF">BN2458_PEG1209</name>
</gene>
<reference evidence="2" key="1">
    <citation type="submission" date="2015-11" db="EMBL/GenBank/DDBJ databases">
        <authorList>
            <person name="Anvar S.Y."/>
        </authorList>
    </citation>
    <scope>NUCLEOTIDE SEQUENCE [LARGE SCALE GENOMIC DNA]</scope>
</reference>
<name>A0A0S4PY13_9HELI</name>
<dbReference type="Proteomes" id="UP000064525">
    <property type="component" value="Chromosome I"/>
</dbReference>
<protein>
    <submittedName>
        <fullName evidence="1">Uncharacterized protein</fullName>
    </submittedName>
</protein>
<evidence type="ECO:0000313" key="2">
    <source>
        <dbReference type="Proteomes" id="UP000064525"/>
    </source>
</evidence>
<organism evidence="1 2">
    <name type="scientific">Helicobacter typhlonius</name>
    <dbReference type="NCBI Taxonomy" id="76936"/>
    <lineage>
        <taxon>Bacteria</taxon>
        <taxon>Pseudomonadati</taxon>
        <taxon>Campylobacterota</taxon>
        <taxon>Epsilonproteobacteria</taxon>
        <taxon>Campylobacterales</taxon>
        <taxon>Helicobacteraceae</taxon>
        <taxon>Helicobacter</taxon>
    </lineage>
</organism>
<dbReference type="KEGG" id="hty:BN2458_PEG1209"/>
<dbReference type="AlphaFoldDB" id="A0A0S4PY13"/>
<evidence type="ECO:0000313" key="1">
    <source>
        <dbReference type="EMBL" id="CUU40094.1"/>
    </source>
</evidence>
<dbReference type="EMBL" id="LN907858">
    <property type="protein sequence ID" value="CUU40094.1"/>
    <property type="molecule type" value="Genomic_DNA"/>
</dbReference>
<sequence length="38" mass="4740">MWRIQSRFYTSLEYLKSISNSAPKVCFKYIRFYTFNCF</sequence>
<accession>A0A0S4PY13</accession>